<dbReference type="InterPro" id="IPR050445">
    <property type="entry name" value="Bact_polysacc_biosynth/exp"/>
</dbReference>
<proteinExistence type="predicted"/>
<feature type="compositionally biased region" description="Basic and acidic residues" evidence="2">
    <location>
        <begin position="42"/>
        <end position="52"/>
    </location>
</feature>
<dbReference type="Proteomes" id="UP000295701">
    <property type="component" value="Unassembled WGS sequence"/>
</dbReference>
<dbReference type="RefSeq" id="WP_133397895.1">
    <property type="nucleotide sequence ID" value="NZ_SNAA01000020.1"/>
</dbReference>
<keyword evidence="1" id="KW-0175">Coiled coil</keyword>
<sequence length="568" mass="62306">MTTKPKVKKFRIRKTASLAPTPEPEAPPAAPARPAVVVRHTRGGDTGRRPADDGFGDAPYPGSARAEPGPAARADIDEPATVAGETDIARIRREGLTGRQLRLARRLAQKHGIEATSDFDAVRRLRLKGIDPFERANMLELVVPGDAQDTPAAAAPSRVQLPQTVKPVQLPATEDAPTRPAAPGASQHAEQVRQIQRDISRRRRRKLALLGARLLFFVGLPTALAGYYYYEIATPMYATKTEFVIQQAEAASGGSLGGLFSGTGFATSQDSITVQSYLTSRDAMLRLDEDAAFKAHFSQDWIDPIQRLPEDASNEAAYKLYKDVVEIGYDPTEGIVKMEVVAADPQVSAQYSGLLIDYAEERVDQLTQRLREDQMSGARESYTEAEEKMLAAQDRVLELQEQLGVLDPIAESGAVMGQISQFQTQLRQKQLELDQLLSNRRPNESRVAGVRGDVERLQAVVDELRGDMTDGTGDVASLARVSAQLRIAETDLETRTALMQQALQQLETARIEANRQTRYLSLGVSPIPPDEATYPRKFENTLLAFVVFAGLYLMLSLTASILREQVSS</sequence>
<dbReference type="AlphaFoldDB" id="A0A4R5ZXU7"/>
<protein>
    <submittedName>
        <fullName evidence="4">Capsule biosynthesis protein</fullName>
    </submittedName>
</protein>
<dbReference type="PANTHER" id="PTHR32309">
    <property type="entry name" value="TYROSINE-PROTEIN KINASE"/>
    <property type="match status" value="1"/>
</dbReference>
<dbReference type="OrthoDB" id="7810642at2"/>
<evidence type="ECO:0000313" key="4">
    <source>
        <dbReference type="EMBL" id="TDL76001.1"/>
    </source>
</evidence>
<name>A0A4R5ZXU7_9RHOB</name>
<feature type="region of interest" description="Disordered" evidence="2">
    <location>
        <begin position="1"/>
        <end position="81"/>
    </location>
</feature>
<reference evidence="4 5" key="1">
    <citation type="submission" date="2019-03" db="EMBL/GenBank/DDBJ databases">
        <title>Primorskyibacter sp. SS33 isolated from sediments.</title>
        <authorList>
            <person name="Xunke S."/>
        </authorList>
    </citation>
    <scope>NUCLEOTIDE SEQUENCE [LARGE SCALE GENOMIC DNA]</scope>
    <source>
        <strain evidence="4 5">SS33</strain>
    </source>
</reference>
<keyword evidence="5" id="KW-1185">Reference proteome</keyword>
<organism evidence="4 5">
    <name type="scientific">Palleronia sediminis</name>
    <dbReference type="NCBI Taxonomy" id="2547833"/>
    <lineage>
        <taxon>Bacteria</taxon>
        <taxon>Pseudomonadati</taxon>
        <taxon>Pseudomonadota</taxon>
        <taxon>Alphaproteobacteria</taxon>
        <taxon>Rhodobacterales</taxon>
        <taxon>Roseobacteraceae</taxon>
        <taxon>Palleronia</taxon>
    </lineage>
</organism>
<feature type="transmembrane region" description="Helical" evidence="3">
    <location>
        <begin position="207"/>
        <end position="230"/>
    </location>
</feature>
<gene>
    <name evidence="4" type="ORF">E2L08_14900</name>
</gene>
<dbReference type="PANTHER" id="PTHR32309:SF13">
    <property type="entry name" value="FERRIC ENTEROBACTIN TRANSPORT PROTEIN FEPE"/>
    <property type="match status" value="1"/>
</dbReference>
<dbReference type="GO" id="GO:0005886">
    <property type="term" value="C:plasma membrane"/>
    <property type="evidence" value="ECO:0007669"/>
    <property type="project" value="TreeGrafter"/>
</dbReference>
<feature type="compositionally biased region" description="Basic residues" evidence="2">
    <location>
        <begin position="1"/>
        <end position="14"/>
    </location>
</feature>
<keyword evidence="3" id="KW-0812">Transmembrane</keyword>
<feature type="compositionally biased region" description="Pro residues" evidence="2">
    <location>
        <begin position="21"/>
        <end position="31"/>
    </location>
</feature>
<keyword evidence="3" id="KW-1133">Transmembrane helix</keyword>
<evidence type="ECO:0000256" key="2">
    <source>
        <dbReference type="SAM" id="MobiDB-lite"/>
    </source>
</evidence>
<feature type="region of interest" description="Disordered" evidence="2">
    <location>
        <begin position="173"/>
        <end position="192"/>
    </location>
</feature>
<feature type="coiled-coil region" evidence="1">
    <location>
        <begin position="356"/>
        <end position="439"/>
    </location>
</feature>
<evidence type="ECO:0000313" key="5">
    <source>
        <dbReference type="Proteomes" id="UP000295701"/>
    </source>
</evidence>
<dbReference type="Gene3D" id="1.20.120.1490">
    <property type="match status" value="1"/>
</dbReference>
<accession>A0A4R5ZXU7</accession>
<evidence type="ECO:0000256" key="1">
    <source>
        <dbReference type="SAM" id="Coils"/>
    </source>
</evidence>
<dbReference type="EMBL" id="SNAA01000020">
    <property type="protein sequence ID" value="TDL76001.1"/>
    <property type="molecule type" value="Genomic_DNA"/>
</dbReference>
<feature type="transmembrane region" description="Helical" evidence="3">
    <location>
        <begin position="542"/>
        <end position="562"/>
    </location>
</feature>
<keyword evidence="3" id="KW-0472">Membrane</keyword>
<dbReference type="GO" id="GO:0004713">
    <property type="term" value="F:protein tyrosine kinase activity"/>
    <property type="evidence" value="ECO:0007669"/>
    <property type="project" value="TreeGrafter"/>
</dbReference>
<evidence type="ECO:0000256" key="3">
    <source>
        <dbReference type="SAM" id="Phobius"/>
    </source>
</evidence>
<comment type="caution">
    <text evidence="4">The sequence shown here is derived from an EMBL/GenBank/DDBJ whole genome shotgun (WGS) entry which is preliminary data.</text>
</comment>